<dbReference type="EMBL" id="MCBS01025022">
    <property type="protein sequence ID" value="RKF71794.1"/>
    <property type="molecule type" value="Genomic_DNA"/>
</dbReference>
<evidence type="ECO:0000313" key="2">
    <source>
        <dbReference type="Proteomes" id="UP000285326"/>
    </source>
</evidence>
<protein>
    <submittedName>
        <fullName evidence="1">Uncharacterized protein</fullName>
    </submittedName>
</protein>
<evidence type="ECO:0000313" key="1">
    <source>
        <dbReference type="EMBL" id="RKF71794.1"/>
    </source>
</evidence>
<comment type="caution">
    <text evidence="1">The sequence shown here is derived from an EMBL/GenBank/DDBJ whole genome shotgun (WGS) entry which is preliminary data.</text>
</comment>
<accession>A0A420IB96</accession>
<dbReference type="AlphaFoldDB" id="A0A420IB96"/>
<gene>
    <name evidence="1" type="ORF">GcM1_250210</name>
</gene>
<proteinExistence type="predicted"/>
<dbReference type="Proteomes" id="UP000285326">
    <property type="component" value="Unassembled WGS sequence"/>
</dbReference>
<reference evidence="1 2" key="1">
    <citation type="journal article" date="2018" name="BMC Genomics">
        <title>Comparative genome analyses reveal sequence features reflecting distinct modes of host-adaptation between dicot and monocot powdery mildew.</title>
        <authorList>
            <person name="Wu Y."/>
            <person name="Ma X."/>
            <person name="Pan Z."/>
            <person name="Kale S.D."/>
            <person name="Song Y."/>
            <person name="King H."/>
            <person name="Zhang Q."/>
            <person name="Presley C."/>
            <person name="Deng X."/>
            <person name="Wei C.I."/>
            <person name="Xiao S."/>
        </authorList>
    </citation>
    <scope>NUCLEOTIDE SEQUENCE [LARGE SCALE GENOMIC DNA]</scope>
    <source>
        <strain evidence="1">UMSG1</strain>
    </source>
</reference>
<name>A0A420IB96_9PEZI</name>
<organism evidence="1 2">
    <name type="scientific">Golovinomyces cichoracearum</name>
    <dbReference type="NCBI Taxonomy" id="62708"/>
    <lineage>
        <taxon>Eukaryota</taxon>
        <taxon>Fungi</taxon>
        <taxon>Dikarya</taxon>
        <taxon>Ascomycota</taxon>
        <taxon>Pezizomycotina</taxon>
        <taxon>Leotiomycetes</taxon>
        <taxon>Erysiphales</taxon>
        <taxon>Erysiphaceae</taxon>
        <taxon>Golovinomyces</taxon>
    </lineage>
</organism>
<sequence length="40" mass="4669">MYIDDVRMRYLEASTTVENEGHSNFDKIDLHCGLIRLSPE</sequence>